<dbReference type="EMBL" id="SZZP01000006">
    <property type="protein sequence ID" value="TKV81563.1"/>
    <property type="molecule type" value="Genomic_DNA"/>
</dbReference>
<dbReference type="NCBIfam" id="TIGR02784">
    <property type="entry name" value="addA_alphas"/>
    <property type="match status" value="1"/>
</dbReference>
<dbReference type="PANTHER" id="PTHR11070:SF2">
    <property type="entry name" value="ATP-DEPENDENT DNA HELICASE SRS2"/>
    <property type="match status" value="1"/>
</dbReference>
<evidence type="ECO:0000256" key="11">
    <source>
        <dbReference type="ARBA" id="ARBA00034617"/>
    </source>
</evidence>
<keyword evidence="8" id="KW-0238">DNA-binding</keyword>
<dbReference type="GO" id="GO:0000725">
    <property type="term" value="P:recombinational repair"/>
    <property type="evidence" value="ECO:0007669"/>
    <property type="project" value="TreeGrafter"/>
</dbReference>
<evidence type="ECO:0000259" key="17">
    <source>
        <dbReference type="PROSITE" id="PS51217"/>
    </source>
</evidence>
<dbReference type="GO" id="GO:0005524">
    <property type="term" value="F:ATP binding"/>
    <property type="evidence" value="ECO:0007669"/>
    <property type="project" value="UniProtKB-UniRule"/>
</dbReference>
<dbReference type="GO" id="GO:0004527">
    <property type="term" value="F:exonuclease activity"/>
    <property type="evidence" value="ECO:0007669"/>
    <property type="project" value="UniProtKB-KW"/>
</dbReference>
<keyword evidence="6" id="KW-0269">Exonuclease</keyword>
<dbReference type="SUPFAM" id="SSF52540">
    <property type="entry name" value="P-loop containing nucleoside triphosphate hydrolases"/>
    <property type="match status" value="1"/>
</dbReference>
<evidence type="ECO:0000256" key="14">
    <source>
        <dbReference type="ARBA" id="ARBA00048988"/>
    </source>
</evidence>
<sequence length="1169" mass="127899">MVRRRRPGDRGMVKAIRPIPPAVRDAQARASDPKASTFVSANAGSGKTHVLVQRVIRLLLSGVPPEKILCITFTKAAAANMAERVFTTLGHWVTLDDAGLDAAIREAGIAHPSGTLRREARKLFACALETPGGLKVQTIHALCTRLLQQFPFEANVPARFAVLDDRDQNEMMERANLAVFLEASRIPDSPIGRALRTAMANAADVTFKEVVREACLSRDHFMAWTDAAGNAAAAAAQMSAALGVSADIRIEDVEREIVDGPNLPRSSWKEMATLLDTSSKADQKQAERLRAALTFTGAAQVDEYLGVFLTDDRAPRASVVTNNFIKKNSVAGHRFEAEIDRLGPLIERRRAVVARDRTETLIHIATAAAAHYRREKLERGLLDYDDLIDKTLAMLDRVSSGWVHYKLDRGVDHVLIDEAQDTSPRQWDIVAHIISEFTSGAGARDGLVRTVFAVGDEKQSIFSFQGAAPREFDLRRRELKRRFEEAGLKFDPVSFTYSFRSGPVILHSVDHVFREQDIFRSIHAVENGYPIHNAMADAGPSLIELWDIAVADDRQDIEGWRAPFDGVSVTSPEVKLARRIQAEIKRLVASGTMTGSSGGRRPLSYGDMLILVRRRGNAFDAVIQALKHAGIPVAGADRLKLTEHIAIIDLMNLADALLLPQDDLALAVALKSPLFGLDDDDLFKLAYQRRGSLREALAAQAPTDERFAAALRRLEQCERRFTQETPFAFYAWLLGGDGGRARILRRLGHEANDALDEFLELALGYERRAPASLQGFVAWLRAADTEVKRDMEISRDEVRVMTVHGAKGLEASVVFLVDTTTSPSDTQRLRLIHLPQGNAAPNAPGVVVWAGKKAEDPPNVADARKAMLGDTEDEYRRLLYVAMTRAADRLIVGGCMPGNMNTVRKSSWYDLITKGLANSGLRLEELETPAGKVMRYSRPDDVTDLTGASASAAAVPIVLPSWLRAPAAPEASAAGMLRPSDPADDDGHPIRTGESVLLRARALQRGTLVHRLLQSLPDVALERRRAAALGFLARNADGWSEPEQAALADQVLGLIADPRFAAVFAPGSRAEVSIVGRLERPGQPKALVSGQIDRLVVTPTDVLIVDFKTNHAPPKAAAEAPRGYVRQLALYRAVLARLYPRLPVRAGLLWTETTEIMEISASALDAALA</sequence>
<dbReference type="Gene3D" id="3.90.320.10">
    <property type="match status" value="1"/>
</dbReference>
<dbReference type="PANTHER" id="PTHR11070">
    <property type="entry name" value="UVRD / RECB / PCRA DNA HELICASE FAMILY MEMBER"/>
    <property type="match status" value="1"/>
</dbReference>
<keyword evidence="9" id="KW-0234">DNA repair</keyword>
<dbReference type="GO" id="GO:0043138">
    <property type="term" value="F:3'-5' DNA helicase activity"/>
    <property type="evidence" value="ECO:0007669"/>
    <property type="project" value="UniProtKB-EC"/>
</dbReference>
<dbReference type="InterPro" id="IPR014016">
    <property type="entry name" value="UvrD-like_ATP-bd"/>
</dbReference>
<dbReference type="GO" id="GO:0003677">
    <property type="term" value="F:DNA binding"/>
    <property type="evidence" value="ECO:0007669"/>
    <property type="project" value="UniProtKB-KW"/>
</dbReference>
<evidence type="ECO:0000256" key="6">
    <source>
        <dbReference type="ARBA" id="ARBA00022839"/>
    </source>
</evidence>
<evidence type="ECO:0000256" key="1">
    <source>
        <dbReference type="ARBA" id="ARBA00022722"/>
    </source>
</evidence>
<dbReference type="PROSITE" id="PS51217">
    <property type="entry name" value="UVRD_HELICASE_CTER"/>
    <property type="match status" value="1"/>
</dbReference>
<dbReference type="InterPro" id="IPR014017">
    <property type="entry name" value="DNA_helicase_UvrD-like_C"/>
</dbReference>
<dbReference type="SUPFAM" id="SSF52980">
    <property type="entry name" value="Restriction endonuclease-like"/>
    <property type="match status" value="1"/>
</dbReference>
<evidence type="ECO:0000256" key="5">
    <source>
        <dbReference type="ARBA" id="ARBA00022806"/>
    </source>
</evidence>
<feature type="domain" description="UvrD-like helicase C-terminal" evidence="17">
    <location>
        <begin position="526"/>
        <end position="808"/>
    </location>
</feature>
<dbReference type="EC" id="5.6.2.4" evidence="12"/>
<keyword evidence="2 15" id="KW-0547">Nucleotide-binding</keyword>
<dbReference type="InterPro" id="IPR027417">
    <property type="entry name" value="P-loop_NTPase"/>
</dbReference>
<evidence type="ECO:0000259" key="16">
    <source>
        <dbReference type="PROSITE" id="PS51198"/>
    </source>
</evidence>
<dbReference type="InterPro" id="IPR011604">
    <property type="entry name" value="PDDEXK-like_dom_sf"/>
</dbReference>
<dbReference type="Gene3D" id="3.40.50.300">
    <property type="entry name" value="P-loop containing nucleotide triphosphate hydrolases"/>
    <property type="match status" value="4"/>
</dbReference>
<evidence type="ECO:0000256" key="8">
    <source>
        <dbReference type="ARBA" id="ARBA00023125"/>
    </source>
</evidence>
<dbReference type="GO" id="GO:0005829">
    <property type="term" value="C:cytosol"/>
    <property type="evidence" value="ECO:0007669"/>
    <property type="project" value="TreeGrafter"/>
</dbReference>
<protein>
    <recommendedName>
        <fullName evidence="12">DNA 3'-5' helicase</fullName>
        <ecNumber evidence="12">5.6.2.4</ecNumber>
    </recommendedName>
    <alternativeName>
        <fullName evidence="13">DNA 3'-5' helicase II</fullName>
    </alternativeName>
</protein>
<dbReference type="Pfam" id="PF00580">
    <property type="entry name" value="UvrD-helicase"/>
    <property type="match status" value="1"/>
</dbReference>
<keyword evidence="1" id="KW-0540">Nuclease</keyword>
<keyword evidence="7 15" id="KW-0067">ATP-binding</keyword>
<dbReference type="GO" id="GO:0033202">
    <property type="term" value="C:DNA helicase complex"/>
    <property type="evidence" value="ECO:0007669"/>
    <property type="project" value="TreeGrafter"/>
</dbReference>
<comment type="caution">
    <text evidence="18">The sequence shown here is derived from an EMBL/GenBank/DDBJ whole genome shotgun (WGS) entry which is preliminary data.</text>
</comment>
<evidence type="ECO:0000313" key="19">
    <source>
        <dbReference type="Proteomes" id="UP000305095"/>
    </source>
</evidence>
<feature type="domain" description="UvrD-like helicase ATP-binding" evidence="16">
    <location>
        <begin position="20"/>
        <end position="502"/>
    </location>
</feature>
<evidence type="ECO:0000256" key="9">
    <source>
        <dbReference type="ARBA" id="ARBA00023204"/>
    </source>
</evidence>
<keyword evidence="5 15" id="KW-0347">Helicase</keyword>
<evidence type="ECO:0000256" key="3">
    <source>
        <dbReference type="ARBA" id="ARBA00022763"/>
    </source>
</evidence>
<gene>
    <name evidence="18" type="primary">addA</name>
    <name evidence="18" type="ORF">FDV58_11865</name>
</gene>
<accession>A0A4U6S3T6</accession>
<evidence type="ECO:0000256" key="12">
    <source>
        <dbReference type="ARBA" id="ARBA00034808"/>
    </source>
</evidence>
<comment type="catalytic activity">
    <reaction evidence="14">
        <text>ATP + H2O = ADP + phosphate + H(+)</text>
        <dbReference type="Rhea" id="RHEA:13065"/>
        <dbReference type="ChEBI" id="CHEBI:15377"/>
        <dbReference type="ChEBI" id="CHEBI:15378"/>
        <dbReference type="ChEBI" id="CHEBI:30616"/>
        <dbReference type="ChEBI" id="CHEBI:43474"/>
        <dbReference type="ChEBI" id="CHEBI:456216"/>
        <dbReference type="EC" id="5.6.2.4"/>
    </reaction>
</comment>
<dbReference type="PROSITE" id="PS51198">
    <property type="entry name" value="UVRD_HELICASE_ATP_BIND"/>
    <property type="match status" value="1"/>
</dbReference>
<proteinExistence type="predicted"/>
<organism evidence="18 19">
    <name type="scientific">Bradyrhizobium elkanii</name>
    <dbReference type="NCBI Taxonomy" id="29448"/>
    <lineage>
        <taxon>Bacteria</taxon>
        <taxon>Pseudomonadati</taxon>
        <taxon>Pseudomonadota</taxon>
        <taxon>Alphaproteobacteria</taxon>
        <taxon>Hyphomicrobiales</taxon>
        <taxon>Nitrobacteraceae</taxon>
        <taxon>Bradyrhizobium</taxon>
    </lineage>
</organism>
<evidence type="ECO:0000313" key="18">
    <source>
        <dbReference type="EMBL" id="TKV81563.1"/>
    </source>
</evidence>
<evidence type="ECO:0000256" key="10">
    <source>
        <dbReference type="ARBA" id="ARBA00023235"/>
    </source>
</evidence>
<evidence type="ECO:0000256" key="13">
    <source>
        <dbReference type="ARBA" id="ARBA00034923"/>
    </source>
</evidence>
<evidence type="ECO:0000256" key="4">
    <source>
        <dbReference type="ARBA" id="ARBA00022801"/>
    </source>
</evidence>
<dbReference type="Proteomes" id="UP000305095">
    <property type="component" value="Unassembled WGS sequence"/>
</dbReference>
<dbReference type="InterPro" id="IPR014151">
    <property type="entry name" value="DNA_helicase_AddA"/>
</dbReference>
<dbReference type="InterPro" id="IPR000212">
    <property type="entry name" value="DNA_helicase_UvrD/REP"/>
</dbReference>
<keyword evidence="3" id="KW-0227">DNA damage</keyword>
<name>A0A4U6S3T6_BRAEL</name>
<keyword evidence="10" id="KW-0413">Isomerase</keyword>
<dbReference type="Pfam" id="PF12705">
    <property type="entry name" value="PDDEXK_1"/>
    <property type="match status" value="1"/>
</dbReference>
<evidence type="ECO:0000256" key="7">
    <source>
        <dbReference type="ARBA" id="ARBA00022840"/>
    </source>
</evidence>
<feature type="binding site" evidence="15">
    <location>
        <begin position="41"/>
        <end position="48"/>
    </location>
    <ligand>
        <name>ATP</name>
        <dbReference type="ChEBI" id="CHEBI:30616"/>
    </ligand>
</feature>
<dbReference type="InterPro" id="IPR011335">
    <property type="entry name" value="Restrct_endonuc-II-like"/>
</dbReference>
<dbReference type="AlphaFoldDB" id="A0A4U6S3T6"/>
<reference evidence="18 19" key="1">
    <citation type="submission" date="2019-05" db="EMBL/GenBank/DDBJ databases">
        <title>Draft Genome of Bradyrhizobium elkanii strain SEMIA 938, Used in Commercial Inoculants for Lupinus spp. in Brazil.</title>
        <authorList>
            <person name="Hungria M."/>
            <person name="Delamuta J.R.M."/>
            <person name="Ribeiro R.A."/>
            <person name="Nogueira M.A."/>
        </authorList>
    </citation>
    <scope>NUCLEOTIDE SEQUENCE [LARGE SCALE GENOMIC DNA]</scope>
    <source>
        <strain evidence="18 19">Semia 938</strain>
    </source>
</reference>
<keyword evidence="4 15" id="KW-0378">Hydrolase</keyword>
<dbReference type="Pfam" id="PF13361">
    <property type="entry name" value="UvrD_C"/>
    <property type="match status" value="1"/>
</dbReference>
<evidence type="ECO:0000256" key="2">
    <source>
        <dbReference type="ARBA" id="ARBA00022741"/>
    </source>
</evidence>
<dbReference type="InterPro" id="IPR038726">
    <property type="entry name" value="PDDEXK_AddAB-type"/>
</dbReference>
<comment type="catalytic activity">
    <reaction evidence="11">
        <text>Couples ATP hydrolysis with the unwinding of duplex DNA by translocating in the 3'-5' direction.</text>
        <dbReference type="EC" id="5.6.2.4"/>
    </reaction>
</comment>
<evidence type="ECO:0000256" key="15">
    <source>
        <dbReference type="PROSITE-ProRule" id="PRU00560"/>
    </source>
</evidence>